<sequence>MYCQLNKATSPMCLITDQAEVCHYDAHARAEVIADYLEEQFRPNPPPRQPFHQDLFLSPTALHRIVLRRSKKKANGISVAELRHLPKRAILAMNSIQRYTPQRPLPLYLEKGQSYYDLESGEVPAQTGESSAYHPAITRGEYLRACPAKKIALLPVPATGTIRVWQWPLHHATTNKSTALPSIREELWTIYGDRTPGYGEGLRQGVPHGSCLSSDLYASYTDDIATLQGHPEDWEDYVMLALYADDSVASSRRADLAAKKIEQVFKVLPEWLEKWKMAINVDHVIQMSRAAHAKLRPVLASRLPIRTKIEIYNSYIRSHLTYAAPIRRHPMTREGSASHETMPGSEPRLMPVRASARLQMNPRRDGFDDPETSLIGRSLKDESDNSRN</sequence>
<feature type="compositionally biased region" description="Basic and acidic residues" evidence="1">
    <location>
        <begin position="378"/>
        <end position="388"/>
    </location>
</feature>
<evidence type="ECO:0000313" key="2">
    <source>
        <dbReference type="EMBL" id="GBP65710.1"/>
    </source>
</evidence>
<dbReference type="OrthoDB" id="412981at2759"/>
<name>A0A4C1XRC4_EUMVA</name>
<protein>
    <recommendedName>
        <fullName evidence="4">RNA-directed DNA polymerase from mobile element jockey</fullName>
    </recommendedName>
</protein>
<keyword evidence="3" id="KW-1185">Reference proteome</keyword>
<gene>
    <name evidence="2" type="ORF">EVAR_48412_1</name>
</gene>
<evidence type="ECO:0008006" key="4">
    <source>
        <dbReference type="Google" id="ProtNLM"/>
    </source>
</evidence>
<feature type="region of interest" description="Disordered" evidence="1">
    <location>
        <begin position="330"/>
        <end position="388"/>
    </location>
</feature>
<dbReference type="AlphaFoldDB" id="A0A4C1XRC4"/>
<accession>A0A4C1XRC4</accession>
<comment type="caution">
    <text evidence="2">The sequence shown here is derived from an EMBL/GenBank/DDBJ whole genome shotgun (WGS) entry which is preliminary data.</text>
</comment>
<evidence type="ECO:0000256" key="1">
    <source>
        <dbReference type="SAM" id="MobiDB-lite"/>
    </source>
</evidence>
<dbReference type="Proteomes" id="UP000299102">
    <property type="component" value="Unassembled WGS sequence"/>
</dbReference>
<dbReference type="EMBL" id="BGZK01000937">
    <property type="protein sequence ID" value="GBP65710.1"/>
    <property type="molecule type" value="Genomic_DNA"/>
</dbReference>
<reference evidence="2 3" key="1">
    <citation type="journal article" date="2019" name="Commun. Biol.">
        <title>The bagworm genome reveals a unique fibroin gene that provides high tensile strength.</title>
        <authorList>
            <person name="Kono N."/>
            <person name="Nakamura H."/>
            <person name="Ohtoshi R."/>
            <person name="Tomita M."/>
            <person name="Numata K."/>
            <person name="Arakawa K."/>
        </authorList>
    </citation>
    <scope>NUCLEOTIDE SEQUENCE [LARGE SCALE GENOMIC DNA]</scope>
</reference>
<proteinExistence type="predicted"/>
<organism evidence="2 3">
    <name type="scientific">Eumeta variegata</name>
    <name type="common">Bagworm moth</name>
    <name type="synonym">Eumeta japonica</name>
    <dbReference type="NCBI Taxonomy" id="151549"/>
    <lineage>
        <taxon>Eukaryota</taxon>
        <taxon>Metazoa</taxon>
        <taxon>Ecdysozoa</taxon>
        <taxon>Arthropoda</taxon>
        <taxon>Hexapoda</taxon>
        <taxon>Insecta</taxon>
        <taxon>Pterygota</taxon>
        <taxon>Neoptera</taxon>
        <taxon>Endopterygota</taxon>
        <taxon>Lepidoptera</taxon>
        <taxon>Glossata</taxon>
        <taxon>Ditrysia</taxon>
        <taxon>Tineoidea</taxon>
        <taxon>Psychidae</taxon>
        <taxon>Oiketicinae</taxon>
        <taxon>Eumeta</taxon>
    </lineage>
</organism>
<evidence type="ECO:0000313" key="3">
    <source>
        <dbReference type="Proteomes" id="UP000299102"/>
    </source>
</evidence>